<gene>
    <name evidence="5" type="ORF">JN12_03541</name>
</gene>
<organism evidence="5 6">
    <name type="scientific">Geobacter argillaceus</name>
    <dbReference type="NCBI Taxonomy" id="345631"/>
    <lineage>
        <taxon>Bacteria</taxon>
        <taxon>Pseudomonadati</taxon>
        <taxon>Thermodesulfobacteriota</taxon>
        <taxon>Desulfuromonadia</taxon>
        <taxon>Geobacterales</taxon>
        <taxon>Geobacteraceae</taxon>
        <taxon>Geobacter</taxon>
    </lineage>
</organism>
<comment type="cofactor">
    <cofactor evidence="1">
        <name>FMN</name>
        <dbReference type="ChEBI" id="CHEBI:58210"/>
    </cofactor>
</comment>
<proteinExistence type="inferred from homology"/>
<dbReference type="Gene3D" id="2.30.110.10">
    <property type="entry name" value="Electron Transport, Fmn-binding Protein, Chain A"/>
    <property type="match status" value="1"/>
</dbReference>
<evidence type="ECO:0000256" key="1">
    <source>
        <dbReference type="ARBA" id="ARBA00001917"/>
    </source>
</evidence>
<dbReference type="InterPro" id="IPR002563">
    <property type="entry name" value="Flavin_Rdtase-like_dom"/>
</dbReference>
<dbReference type="SMART" id="SM00903">
    <property type="entry name" value="Flavin_Reduct"/>
    <property type="match status" value="1"/>
</dbReference>
<feature type="domain" description="Flavin reductase like" evidence="4">
    <location>
        <begin position="12"/>
        <end position="164"/>
    </location>
</feature>
<dbReference type="PANTHER" id="PTHR43567">
    <property type="entry name" value="FLAVOREDOXIN-RELATED-RELATED"/>
    <property type="match status" value="1"/>
</dbReference>
<dbReference type="Pfam" id="PF01613">
    <property type="entry name" value="Flavin_Reduct"/>
    <property type="match status" value="1"/>
</dbReference>
<evidence type="ECO:0000256" key="2">
    <source>
        <dbReference type="ARBA" id="ARBA00022630"/>
    </source>
</evidence>
<comment type="caution">
    <text evidence="5">The sequence shown here is derived from an EMBL/GenBank/DDBJ whole genome shotgun (WGS) entry which is preliminary data.</text>
</comment>
<comment type="similarity">
    <text evidence="3">Belongs to the flavoredoxin family.</text>
</comment>
<dbReference type="OrthoDB" id="9794638at2"/>
<keyword evidence="2" id="KW-0285">Flavoprotein</keyword>
<evidence type="ECO:0000313" key="5">
    <source>
        <dbReference type="EMBL" id="TWJ14042.1"/>
    </source>
</evidence>
<dbReference type="Proteomes" id="UP000319449">
    <property type="component" value="Unassembled WGS sequence"/>
</dbReference>
<dbReference type="AlphaFoldDB" id="A0A562V870"/>
<name>A0A562V870_9BACT</name>
<evidence type="ECO:0000313" key="6">
    <source>
        <dbReference type="Proteomes" id="UP000319449"/>
    </source>
</evidence>
<dbReference type="GO" id="GO:0016646">
    <property type="term" value="F:oxidoreductase activity, acting on the CH-NH group of donors, NAD or NADP as acceptor"/>
    <property type="evidence" value="ECO:0007669"/>
    <property type="project" value="UniProtKB-ARBA"/>
</dbReference>
<dbReference type="EMBL" id="VLLN01000031">
    <property type="protein sequence ID" value="TWJ14042.1"/>
    <property type="molecule type" value="Genomic_DNA"/>
</dbReference>
<evidence type="ECO:0000256" key="3">
    <source>
        <dbReference type="ARBA" id="ARBA00038054"/>
    </source>
</evidence>
<dbReference type="InterPro" id="IPR012349">
    <property type="entry name" value="Split_barrel_FMN-bd"/>
</dbReference>
<dbReference type="SUPFAM" id="SSF50475">
    <property type="entry name" value="FMN-binding split barrel"/>
    <property type="match status" value="1"/>
</dbReference>
<evidence type="ECO:0000259" key="4">
    <source>
        <dbReference type="SMART" id="SM00903"/>
    </source>
</evidence>
<accession>A0A562V870</accession>
<dbReference type="GO" id="GO:0010181">
    <property type="term" value="F:FMN binding"/>
    <property type="evidence" value="ECO:0007669"/>
    <property type="project" value="InterPro"/>
</dbReference>
<protein>
    <submittedName>
        <fullName evidence="5">Flavin reductase (DIM6/NTAB) family NADH-FMN oxidoreductase RutF</fullName>
    </submittedName>
</protein>
<dbReference type="PANTHER" id="PTHR43567:SF1">
    <property type="entry name" value="FLAVOREDOXIN"/>
    <property type="match status" value="1"/>
</dbReference>
<keyword evidence="6" id="KW-1185">Reference proteome</keyword>
<reference evidence="5 6" key="1">
    <citation type="submission" date="2019-07" db="EMBL/GenBank/DDBJ databases">
        <title>Genomic Encyclopedia of Archaeal and Bacterial Type Strains, Phase II (KMG-II): from individual species to whole genera.</title>
        <authorList>
            <person name="Goeker M."/>
        </authorList>
    </citation>
    <scope>NUCLEOTIDE SEQUENCE [LARGE SCALE GENOMIC DNA]</scope>
    <source>
        <strain evidence="5 6">ATCC BAA-1139</strain>
    </source>
</reference>
<dbReference type="RefSeq" id="WP_145025235.1">
    <property type="nucleotide sequence ID" value="NZ_VLLN01000031.1"/>
</dbReference>
<dbReference type="InterPro" id="IPR052174">
    <property type="entry name" value="Flavoredoxin"/>
</dbReference>
<sequence>MKRSLGPKTLPLPAPAWLVGTYDADGRPNLVTVAWGGVCSSEPPSIAISLRKSRHSYDAIVQRKAFTINVPAESHVRETDFAGIVSGRDVDKFAAAGLTPVKSELVDAPYVDEFPLVLECRLLQIIELGIHTQFVGEIVDVKADQAVLDPHGLPDAEKVRPIIYDTGTRNYFGIGQLLGKGFAVGKDLHKK</sequence>